<feature type="compositionally biased region" description="Polar residues" evidence="3">
    <location>
        <begin position="7"/>
        <end position="40"/>
    </location>
</feature>
<dbReference type="OrthoDB" id="3647690at2759"/>
<feature type="compositionally biased region" description="Low complexity" evidence="3">
    <location>
        <begin position="366"/>
        <end position="383"/>
    </location>
</feature>
<dbReference type="Gene3D" id="2.40.50.40">
    <property type="match status" value="1"/>
</dbReference>
<dbReference type="Proteomes" id="UP000824998">
    <property type="component" value="Unassembled WGS sequence"/>
</dbReference>
<dbReference type="InterPro" id="IPR038609">
    <property type="entry name" value="HDA1_su2/3_sf"/>
</dbReference>
<feature type="region of interest" description="Disordered" evidence="3">
    <location>
        <begin position="1"/>
        <end position="73"/>
    </location>
</feature>
<feature type="compositionally biased region" description="Basic and acidic residues" evidence="3">
    <location>
        <begin position="117"/>
        <end position="126"/>
    </location>
</feature>
<feature type="compositionally biased region" description="Basic and acidic residues" evidence="3">
    <location>
        <begin position="519"/>
        <end position="537"/>
    </location>
</feature>
<feature type="region of interest" description="Disordered" evidence="3">
    <location>
        <begin position="419"/>
        <end position="477"/>
    </location>
</feature>
<dbReference type="GO" id="GO:0070823">
    <property type="term" value="C:HDA1 complex"/>
    <property type="evidence" value="ECO:0007669"/>
    <property type="project" value="InterPro"/>
</dbReference>
<gene>
    <name evidence="5" type="ORF">BJ875DRAFT_461588</name>
</gene>
<feature type="region of interest" description="Disordered" evidence="3">
    <location>
        <begin position="97"/>
        <end position="405"/>
    </location>
</feature>
<feature type="compositionally biased region" description="Low complexity" evidence="3">
    <location>
        <begin position="241"/>
        <end position="268"/>
    </location>
</feature>
<dbReference type="InterPro" id="IPR000953">
    <property type="entry name" value="Chromo/chromo_shadow_dom"/>
</dbReference>
<feature type="compositionally biased region" description="Polar residues" evidence="3">
    <location>
        <begin position="568"/>
        <end position="593"/>
    </location>
</feature>
<dbReference type="EMBL" id="MU251464">
    <property type="protein sequence ID" value="KAG9234408.1"/>
    <property type="molecule type" value="Genomic_DNA"/>
</dbReference>
<feature type="compositionally biased region" description="Polar residues" evidence="3">
    <location>
        <begin position="315"/>
        <end position="350"/>
    </location>
</feature>
<feature type="coiled-coil region" evidence="2">
    <location>
        <begin position="1094"/>
        <end position="1178"/>
    </location>
</feature>
<evidence type="ECO:0000256" key="2">
    <source>
        <dbReference type="SAM" id="Coils"/>
    </source>
</evidence>
<feature type="compositionally biased region" description="Polar residues" evidence="3">
    <location>
        <begin position="177"/>
        <end position="194"/>
    </location>
</feature>
<dbReference type="Gene3D" id="3.40.50.12360">
    <property type="match status" value="1"/>
</dbReference>
<evidence type="ECO:0000313" key="5">
    <source>
        <dbReference type="EMBL" id="KAG9234408.1"/>
    </source>
</evidence>
<feature type="compositionally biased region" description="Polar residues" evidence="3">
    <location>
        <begin position="439"/>
        <end position="474"/>
    </location>
</feature>
<name>A0A9P7YJY7_9HELO</name>
<feature type="compositionally biased region" description="Polar residues" evidence="3">
    <location>
        <begin position="538"/>
        <end position="561"/>
    </location>
</feature>
<feature type="compositionally biased region" description="Polar residues" evidence="3">
    <location>
        <begin position="670"/>
        <end position="679"/>
    </location>
</feature>
<feature type="compositionally biased region" description="Polar residues" evidence="3">
    <location>
        <begin position="642"/>
        <end position="654"/>
    </location>
</feature>
<dbReference type="InterPro" id="IPR021006">
    <property type="entry name" value="Hda2/3"/>
</dbReference>
<dbReference type="PROSITE" id="PS50013">
    <property type="entry name" value="CHROMO_2"/>
    <property type="match status" value="1"/>
</dbReference>
<organism evidence="5 6">
    <name type="scientific">Amylocarpus encephaloides</name>
    <dbReference type="NCBI Taxonomy" id="45428"/>
    <lineage>
        <taxon>Eukaryota</taxon>
        <taxon>Fungi</taxon>
        <taxon>Dikarya</taxon>
        <taxon>Ascomycota</taxon>
        <taxon>Pezizomycotina</taxon>
        <taxon>Leotiomycetes</taxon>
        <taxon>Helotiales</taxon>
        <taxon>Helotiales incertae sedis</taxon>
        <taxon>Amylocarpus</taxon>
    </lineage>
</organism>
<evidence type="ECO:0000256" key="1">
    <source>
        <dbReference type="ARBA" id="ARBA00011353"/>
    </source>
</evidence>
<feature type="region of interest" description="Disordered" evidence="3">
    <location>
        <begin position="636"/>
        <end position="658"/>
    </location>
</feature>
<keyword evidence="2" id="KW-0175">Coiled coil</keyword>
<feature type="region of interest" description="Disordered" evidence="3">
    <location>
        <begin position="1331"/>
        <end position="1392"/>
    </location>
</feature>
<feature type="coiled-coil region" evidence="2">
    <location>
        <begin position="1218"/>
        <end position="1331"/>
    </location>
</feature>
<dbReference type="GO" id="GO:0006338">
    <property type="term" value="P:chromatin remodeling"/>
    <property type="evidence" value="ECO:0007669"/>
    <property type="project" value="UniProtKB-ARBA"/>
</dbReference>
<proteinExistence type="predicted"/>
<feature type="compositionally biased region" description="Basic residues" evidence="3">
    <location>
        <begin position="47"/>
        <end position="61"/>
    </location>
</feature>
<comment type="subunit">
    <text evidence="1">Component of the NuA4 histone acetyltransferase complex.</text>
</comment>
<evidence type="ECO:0000313" key="6">
    <source>
        <dbReference type="Proteomes" id="UP000824998"/>
    </source>
</evidence>
<sequence length="1392" mass="153373">MGPATRINVTTPRRKQSGSTDTPRTNTPQSETIKNNSESRVSAGFLKKSKIPPKNSKRKYIRQTTPDDPEEGTWLINGIVGERRRKGKIEYEIDWKDHPRTHEIYANTWESESDVNEEAKEDWRRAKEQRKKGKSGDDIQEENTPSRRQSNSHTTSKKRKAESSPPRTVKKLKRASTLDTANLGSSSIVTSSPKGTFEIPDSYEEQESPQDQSPNGKHKVARVLVVELLKPPRGFDPTNYQTVSQTQPTQQAPTSQSQSSPESRFSTQGFSFESAPEATRPSPIRPTSPFKKPSRPRGIFEEDDIEDKGAEIPETQIQSPGLLVSTPSDLATSGTAGPNTSASNSVFQVNPSSPPSRRTLSRGGKSSSESCLPGSSSFEPSSSHLTGHPTAKTQDSIEAGQTFLQSIEEATQGSLISSVGAGKVSRLPKAQVDGPASYRDSSNISSERGSPLPQTAITSSNGLADTGSSIEESCSQQDIDSILDSILDSHSPQAGQFSIIPASTGVNSQRSQVPLCPENSDRASESRRSESPKKESTITETDGGNSIRNSVKISSQEIPRTTTRKSPDLSTSLDSCRAQQSPSAAIVSSTYQKETQDKHNATNRSLVKTATMNESPEPTKNLTLVEVRERAKAKIRERASRMTSSIPEGNSTPAANPILSVPIITPGAITTTDSSTASETPEPASQGLGLRDVPINGHVSVLESHPQSLSTQHISESLSNEISLVSPEPSPPATAMCPELADPPAESLNVPPLGLSEYIVPLILTLTTRDLYLERIKTSKRLRNAFRDDSSNLAVAESIKLLLEELDMLCEHPDLLNEDLSQKEVTQLNQARYAETVSTKCMFLAALILALQNSEMHLLLLSRSGRMQEIVEAILAAYGFRNSAASRTFTQPELPLKISVRSPRDINQEKSGSISAAIAVDSSLTAGQLERIRTKEQGQLAPLISLVVAYSAEHLDLCLDKSITGIDRSLMLIECIRQIRGDVGRLDKGVYENPPEAARLTAAFLTSEFEWPLQNMPSIEYMAFNSFSAFSQSTEVDTPQRLSSSKRQLVEDESWGFESPKRAKLCELADDSELTHVSKNASAKVPSQDSAMNIDEEQNADARLKKIVADYEDKLRSNAARESELRLQNQTLNEKFKELELNISEIIQPKYQDALNDRNRFEQQVDKANKRATFLQEKAETRTADFTKATEAQKKSEEELTTARALLSASTVPEIAELHKARDEIRTLQLKNEKLEKKCKVTEDDQAFIRDQYQTASSQAAEALRQNREYEEEFQTLREKVDENNVRIHEIYHGSEIKQHLQHIEELKAEKEEIRKELDKKTEELKALMNGRRPTRGTSVPRSPRLGTSTMSPRERPIARIFAGGSRGNSPAPSGGEMMQGASVRFGQHLQS</sequence>
<dbReference type="InterPro" id="IPR016197">
    <property type="entry name" value="Chromo-like_dom_sf"/>
</dbReference>
<feature type="compositionally biased region" description="Polar residues" evidence="3">
    <location>
        <begin position="142"/>
        <end position="154"/>
    </location>
</feature>
<keyword evidence="6" id="KW-1185">Reference proteome</keyword>
<evidence type="ECO:0000256" key="3">
    <source>
        <dbReference type="SAM" id="MobiDB-lite"/>
    </source>
</evidence>
<reference evidence="5" key="1">
    <citation type="journal article" date="2021" name="IMA Fungus">
        <title>Genomic characterization of three marine fungi, including Emericellopsis atlantica sp. nov. with signatures of a generalist lifestyle and marine biomass degradation.</title>
        <authorList>
            <person name="Hagestad O.C."/>
            <person name="Hou L."/>
            <person name="Andersen J.H."/>
            <person name="Hansen E.H."/>
            <person name="Altermark B."/>
            <person name="Li C."/>
            <person name="Kuhnert E."/>
            <person name="Cox R.J."/>
            <person name="Crous P.W."/>
            <person name="Spatafora J.W."/>
            <person name="Lail K."/>
            <person name="Amirebrahimi M."/>
            <person name="Lipzen A."/>
            <person name="Pangilinan J."/>
            <person name="Andreopoulos W."/>
            <person name="Hayes R.D."/>
            <person name="Ng V."/>
            <person name="Grigoriev I.V."/>
            <person name="Jackson S.A."/>
            <person name="Sutton T.D.S."/>
            <person name="Dobson A.D.W."/>
            <person name="Rama T."/>
        </authorList>
    </citation>
    <scope>NUCLEOTIDE SEQUENCE</scope>
    <source>
        <strain evidence="5">TRa018bII</strain>
    </source>
</reference>
<protein>
    <recommendedName>
        <fullName evidence="4">Chromo domain-containing protein</fullName>
    </recommendedName>
</protein>
<feature type="region of interest" description="Disordered" evidence="3">
    <location>
        <begin position="670"/>
        <end position="690"/>
    </location>
</feature>
<accession>A0A9P7YJY7</accession>
<feature type="domain" description="Chromo" evidence="4">
    <location>
        <begin position="74"/>
        <end position="138"/>
    </location>
</feature>
<dbReference type="SUPFAM" id="SSF54160">
    <property type="entry name" value="Chromo domain-like"/>
    <property type="match status" value="1"/>
</dbReference>
<feature type="compositionally biased region" description="Polar residues" evidence="3">
    <location>
        <begin position="1336"/>
        <end position="1352"/>
    </location>
</feature>
<dbReference type="Pfam" id="PF11496">
    <property type="entry name" value="HDA2-3"/>
    <property type="match status" value="1"/>
</dbReference>
<dbReference type="CDD" id="cd00024">
    <property type="entry name" value="CD_CSD"/>
    <property type="match status" value="1"/>
</dbReference>
<evidence type="ECO:0000259" key="4">
    <source>
        <dbReference type="PROSITE" id="PS50013"/>
    </source>
</evidence>
<comment type="caution">
    <text evidence="5">The sequence shown here is derived from an EMBL/GenBank/DDBJ whole genome shotgun (WGS) entry which is preliminary data.</text>
</comment>
<feature type="region of interest" description="Disordered" evidence="3">
    <location>
        <begin position="494"/>
        <end position="599"/>
    </location>
</feature>